<organism evidence="1 2">
    <name type="scientific">Elysia crispata</name>
    <name type="common">lettuce slug</name>
    <dbReference type="NCBI Taxonomy" id="231223"/>
    <lineage>
        <taxon>Eukaryota</taxon>
        <taxon>Metazoa</taxon>
        <taxon>Spiralia</taxon>
        <taxon>Lophotrochozoa</taxon>
        <taxon>Mollusca</taxon>
        <taxon>Gastropoda</taxon>
        <taxon>Heterobranchia</taxon>
        <taxon>Euthyneura</taxon>
        <taxon>Panpulmonata</taxon>
        <taxon>Sacoglossa</taxon>
        <taxon>Placobranchoidea</taxon>
        <taxon>Plakobranchidae</taxon>
        <taxon>Elysia</taxon>
    </lineage>
</organism>
<name>A0AAE0ZHQ4_9GAST</name>
<proteinExistence type="predicted"/>
<reference evidence="1" key="1">
    <citation type="journal article" date="2023" name="G3 (Bethesda)">
        <title>A reference genome for the long-term kleptoplast-retaining sea slug Elysia crispata morphotype clarki.</title>
        <authorList>
            <person name="Eastman K.E."/>
            <person name="Pendleton A.L."/>
            <person name="Shaikh M.A."/>
            <person name="Suttiyut T."/>
            <person name="Ogas R."/>
            <person name="Tomko P."/>
            <person name="Gavelis G."/>
            <person name="Widhalm J.R."/>
            <person name="Wisecaver J.H."/>
        </authorList>
    </citation>
    <scope>NUCLEOTIDE SEQUENCE</scope>
    <source>
        <strain evidence="1">ECLA1</strain>
    </source>
</reference>
<dbReference type="AlphaFoldDB" id="A0AAE0ZHQ4"/>
<gene>
    <name evidence="1" type="ORF">RRG08_044747</name>
</gene>
<protein>
    <submittedName>
        <fullName evidence="1">Uncharacterized protein</fullName>
    </submittedName>
</protein>
<dbReference type="EMBL" id="JAWDGP010003905">
    <property type="protein sequence ID" value="KAK3769552.1"/>
    <property type="molecule type" value="Genomic_DNA"/>
</dbReference>
<comment type="caution">
    <text evidence="1">The sequence shown here is derived from an EMBL/GenBank/DDBJ whole genome shotgun (WGS) entry which is preliminary data.</text>
</comment>
<dbReference type="Proteomes" id="UP001283361">
    <property type="component" value="Unassembled WGS sequence"/>
</dbReference>
<evidence type="ECO:0000313" key="1">
    <source>
        <dbReference type="EMBL" id="KAK3769552.1"/>
    </source>
</evidence>
<accession>A0AAE0ZHQ4</accession>
<evidence type="ECO:0000313" key="2">
    <source>
        <dbReference type="Proteomes" id="UP001283361"/>
    </source>
</evidence>
<keyword evidence="2" id="KW-1185">Reference proteome</keyword>
<sequence length="79" mass="8508">MVLSTSSSSLHPWSIQSLSLIPLPSSKLSDLSSERSYEELEKLFEELLGCSASPATLTPEVVPLLYVIRGRVLATGVSC</sequence>